<gene>
    <name evidence="1" type="ORF">QVD17_39509</name>
</gene>
<proteinExistence type="predicted"/>
<evidence type="ECO:0000313" key="2">
    <source>
        <dbReference type="Proteomes" id="UP001229421"/>
    </source>
</evidence>
<reference evidence="1" key="1">
    <citation type="journal article" date="2023" name="bioRxiv">
        <title>Improved chromosome-level genome assembly for marigold (Tagetes erecta).</title>
        <authorList>
            <person name="Jiang F."/>
            <person name="Yuan L."/>
            <person name="Wang S."/>
            <person name="Wang H."/>
            <person name="Xu D."/>
            <person name="Wang A."/>
            <person name="Fan W."/>
        </authorList>
    </citation>
    <scope>NUCLEOTIDE SEQUENCE</scope>
    <source>
        <strain evidence="1">WSJ</strain>
        <tissue evidence="1">Leaf</tissue>
    </source>
</reference>
<keyword evidence="2" id="KW-1185">Reference proteome</keyword>
<dbReference type="AlphaFoldDB" id="A0AAD8NGA5"/>
<name>A0AAD8NGA5_TARER</name>
<organism evidence="1 2">
    <name type="scientific">Tagetes erecta</name>
    <name type="common">African marigold</name>
    <dbReference type="NCBI Taxonomy" id="13708"/>
    <lineage>
        <taxon>Eukaryota</taxon>
        <taxon>Viridiplantae</taxon>
        <taxon>Streptophyta</taxon>
        <taxon>Embryophyta</taxon>
        <taxon>Tracheophyta</taxon>
        <taxon>Spermatophyta</taxon>
        <taxon>Magnoliopsida</taxon>
        <taxon>eudicotyledons</taxon>
        <taxon>Gunneridae</taxon>
        <taxon>Pentapetalae</taxon>
        <taxon>asterids</taxon>
        <taxon>campanulids</taxon>
        <taxon>Asterales</taxon>
        <taxon>Asteraceae</taxon>
        <taxon>Asteroideae</taxon>
        <taxon>Heliantheae alliance</taxon>
        <taxon>Tageteae</taxon>
        <taxon>Tagetes</taxon>
    </lineage>
</organism>
<protein>
    <submittedName>
        <fullName evidence="1">Uncharacterized protein</fullName>
    </submittedName>
</protein>
<accession>A0AAD8NGA5</accession>
<dbReference type="Proteomes" id="UP001229421">
    <property type="component" value="Unassembled WGS sequence"/>
</dbReference>
<dbReference type="EMBL" id="JAUHHV010000011">
    <property type="protein sequence ID" value="KAK1407882.1"/>
    <property type="molecule type" value="Genomic_DNA"/>
</dbReference>
<evidence type="ECO:0000313" key="1">
    <source>
        <dbReference type="EMBL" id="KAK1407882.1"/>
    </source>
</evidence>
<comment type="caution">
    <text evidence="1">The sequence shown here is derived from an EMBL/GenBank/DDBJ whole genome shotgun (WGS) entry which is preliminary data.</text>
</comment>
<sequence>MLTAVIISAQHLSVDQQSGNLLLSADQQICWFAAVCRSADVVRRSAKAGHRSVKVVHRSGCCCLVAAAVINCYKHIRFCCCF</sequence>